<organism evidence="1 2">
    <name type="scientific">Pseudoduganella namucuonensis</name>
    <dbReference type="NCBI Taxonomy" id="1035707"/>
    <lineage>
        <taxon>Bacteria</taxon>
        <taxon>Pseudomonadati</taxon>
        <taxon>Pseudomonadota</taxon>
        <taxon>Betaproteobacteria</taxon>
        <taxon>Burkholderiales</taxon>
        <taxon>Oxalobacteraceae</taxon>
        <taxon>Telluria group</taxon>
        <taxon>Pseudoduganella</taxon>
    </lineage>
</organism>
<dbReference type="STRING" id="1035707.SAMN05216552_104914"/>
<name>A0A1I7M278_9BURK</name>
<dbReference type="Proteomes" id="UP000199391">
    <property type="component" value="Unassembled WGS sequence"/>
</dbReference>
<dbReference type="AlphaFoldDB" id="A0A1I7M278"/>
<keyword evidence="2" id="KW-1185">Reference proteome</keyword>
<protein>
    <recommendedName>
        <fullName evidence="3">Polyprenyl synthetase family protein</fullName>
    </recommendedName>
</protein>
<proteinExistence type="predicted"/>
<evidence type="ECO:0000313" key="2">
    <source>
        <dbReference type="Proteomes" id="UP000199391"/>
    </source>
</evidence>
<sequence length="374" mass="40100">MNAAAPGRTSAQANERTSEWPVGFLLDEIWLRGRRTLVNALEAAELWPATPDFMAFRKAQKARGERLRDGLLSEALAADDRRWLMSPSMFGIANRRFKSSTPMALAFGHGLGDALQRAAGAQVDETISETCGLFNFGISIFDLLHDAQPELIPEFASHFNSGTLQRLHSGAASPGALNAAALESEAPEIRLLLQTIAAVYQRLYRLAAGADGPAFKRLASLLASAYAAEMRSSRADAATAKERLDISRAKSALPFLIISAICALPDPSGFNTALADNLATEMGTIFWLTDDLVDVIGDSRGGALNSLLARAENYAPSDIRGNLTALIDSDHIVAAAASIRDSLLCVRAALQLGGPDKAGDLDRLLACHVRMWLE</sequence>
<evidence type="ECO:0008006" key="3">
    <source>
        <dbReference type="Google" id="ProtNLM"/>
    </source>
</evidence>
<evidence type="ECO:0000313" key="1">
    <source>
        <dbReference type="EMBL" id="SFV16019.1"/>
    </source>
</evidence>
<dbReference type="OrthoDB" id="9858124at2"/>
<accession>A0A1I7M278</accession>
<gene>
    <name evidence="1" type="ORF">SAMN05216552_104914</name>
</gene>
<reference evidence="2" key="1">
    <citation type="submission" date="2016-10" db="EMBL/GenBank/DDBJ databases">
        <authorList>
            <person name="Varghese N."/>
            <person name="Submissions S."/>
        </authorList>
    </citation>
    <scope>NUCLEOTIDE SEQUENCE [LARGE SCALE GENOMIC DNA]</scope>
    <source>
        <strain evidence="2">CGMCC 1.11014</strain>
    </source>
</reference>
<dbReference type="EMBL" id="FPBO01000049">
    <property type="protein sequence ID" value="SFV16019.1"/>
    <property type="molecule type" value="Genomic_DNA"/>
</dbReference>
<dbReference type="RefSeq" id="WP_093560581.1">
    <property type="nucleotide sequence ID" value="NZ_FPBO01000049.1"/>
</dbReference>